<dbReference type="EMBL" id="KM652554">
    <property type="protein sequence ID" value="AIW02658.1"/>
    <property type="molecule type" value="Genomic_DNA"/>
</dbReference>
<dbReference type="Proteomes" id="UP000030200">
    <property type="component" value="Segment"/>
</dbReference>
<evidence type="ECO:0000313" key="2">
    <source>
        <dbReference type="EMBL" id="AIW02658.1"/>
    </source>
</evidence>
<protein>
    <submittedName>
        <fullName evidence="2">Uncharacterized protein</fullName>
    </submittedName>
</protein>
<keyword evidence="1" id="KW-0472">Membrane</keyword>
<dbReference type="RefSeq" id="YP_009225885.1">
    <property type="nucleotide sequence ID" value="NC_029098.1"/>
</dbReference>
<reference evidence="2 3" key="1">
    <citation type="submission" date="2014-09" db="EMBL/GenBank/DDBJ databases">
        <authorList>
            <person name="Gicewicz E.A."/>
            <person name="Hiryak K.M."/>
            <person name="Horoschock A.N."/>
            <person name="Kneeream E.R."/>
            <person name="Luchetta J."/>
            <person name="Mikolon A.R."/>
            <person name="Smith S.N."/>
            <person name="Svintozelskiy S."/>
            <person name="Yucha M.L."/>
            <person name="Manna D.P."/>
            <person name="Pidcock K.A."/>
            <person name="Laing C.E."/>
            <person name="Schaff J.E."/>
            <person name="Dashiell C.L."/>
            <person name="Macialek J.A."/>
            <person name="Anders K.R."/>
            <person name="Braun M.A."/>
            <person name="Delesalle V.A."/>
            <person name="Hughes L.E."/>
            <person name="Ware V.C."/>
            <person name="Bradley K.W."/>
            <person name="Barker L.P."/>
            <person name="Asai D.J."/>
            <person name="Bowman C.A."/>
            <person name="Russell D.A."/>
            <person name="Pope W.H."/>
            <person name="Jacobs-Sera D."/>
            <person name="Hendrix R.W."/>
            <person name="Hatfull G.F."/>
        </authorList>
    </citation>
    <scope>NUCLEOTIDE SEQUENCE [LARGE SCALE GENOMIC DNA]</scope>
</reference>
<proteinExistence type="predicted"/>
<gene>
    <name evidence="2" type="primary">200</name>
    <name evidence="2" type="ORF">PBI_JAY2JAY_200</name>
</gene>
<accession>A0A0A0RLE0</accession>
<keyword evidence="1" id="KW-1133">Transmembrane helix</keyword>
<evidence type="ECO:0000256" key="1">
    <source>
        <dbReference type="SAM" id="Phobius"/>
    </source>
</evidence>
<keyword evidence="1" id="KW-0812">Transmembrane</keyword>
<name>A0A0A0RLE0_9CAUD</name>
<dbReference type="KEGG" id="vg:26796929"/>
<evidence type="ECO:0000313" key="3">
    <source>
        <dbReference type="Proteomes" id="UP000030200"/>
    </source>
</evidence>
<sequence length="45" mass="4904">MTDTTRTADEAVSNVKLIGLAVWSWLSDHPVVLAVLFFVLGFLIG</sequence>
<keyword evidence="3" id="KW-1185">Reference proteome</keyword>
<organism evidence="2 3">
    <name type="scientific">Streptomyces phage Jay2Jay</name>
    <dbReference type="NCBI Taxonomy" id="1556290"/>
    <lineage>
        <taxon>Viruses</taxon>
        <taxon>Duplodnaviria</taxon>
        <taxon>Heunggongvirae</taxon>
        <taxon>Uroviricota</taxon>
        <taxon>Caudoviricetes</taxon>
        <taxon>Stanwilliamsviridae</taxon>
        <taxon>Boydwoodruffvirinae</taxon>
        <taxon>Samistivirus</taxon>
        <taxon>Samistivirus jay2jay</taxon>
    </lineage>
</organism>
<feature type="transmembrane region" description="Helical" evidence="1">
    <location>
        <begin position="20"/>
        <end position="44"/>
    </location>
</feature>
<dbReference type="GeneID" id="26796929"/>
<dbReference type="OrthoDB" id="29101at10239"/>